<dbReference type="Proteomes" id="UP001597542">
    <property type="component" value="Unassembled WGS sequence"/>
</dbReference>
<comment type="caution">
    <text evidence="1">The sequence shown here is derived from an EMBL/GenBank/DDBJ whole genome shotgun (WGS) entry which is preliminary data.</text>
</comment>
<proteinExistence type="predicted"/>
<reference evidence="2" key="1">
    <citation type="journal article" date="2019" name="Int. J. Syst. Evol. Microbiol.">
        <title>The Global Catalogue of Microorganisms (GCM) 10K type strain sequencing project: providing services to taxonomists for standard genome sequencing and annotation.</title>
        <authorList>
            <consortium name="The Broad Institute Genomics Platform"/>
            <consortium name="The Broad Institute Genome Sequencing Center for Infectious Disease"/>
            <person name="Wu L."/>
            <person name="Ma J."/>
        </authorList>
    </citation>
    <scope>NUCLEOTIDE SEQUENCE [LARGE SCALE GENOMIC DNA]</scope>
    <source>
        <strain evidence="2">CGMCC 4.7638</strain>
    </source>
</reference>
<evidence type="ECO:0000313" key="1">
    <source>
        <dbReference type="EMBL" id="MFD2481561.1"/>
    </source>
</evidence>
<sequence length="48" mass="5267">MCGVSRDRGALGRGIVLAMVRRALGGHRLRLAEGLRDARHLRSIQDCP</sequence>
<name>A0ABW5HX54_9PSEU</name>
<accession>A0ABW5HX54</accession>
<dbReference type="EMBL" id="JBHUKQ010000010">
    <property type="protein sequence ID" value="MFD2481561.1"/>
    <property type="molecule type" value="Genomic_DNA"/>
</dbReference>
<keyword evidence="2" id="KW-1185">Reference proteome</keyword>
<organism evidence="1 2">
    <name type="scientific">Amycolatopsis albidoflavus</name>
    <dbReference type="NCBI Taxonomy" id="102226"/>
    <lineage>
        <taxon>Bacteria</taxon>
        <taxon>Bacillati</taxon>
        <taxon>Actinomycetota</taxon>
        <taxon>Actinomycetes</taxon>
        <taxon>Pseudonocardiales</taxon>
        <taxon>Pseudonocardiaceae</taxon>
        <taxon>Amycolatopsis</taxon>
    </lineage>
</organism>
<dbReference type="RefSeq" id="WP_344273475.1">
    <property type="nucleotide sequence ID" value="NZ_BAAAHV010000011.1"/>
</dbReference>
<evidence type="ECO:0000313" key="2">
    <source>
        <dbReference type="Proteomes" id="UP001597542"/>
    </source>
</evidence>
<protein>
    <submittedName>
        <fullName evidence="1">Uncharacterized protein</fullName>
    </submittedName>
</protein>
<gene>
    <name evidence="1" type="ORF">ACFSUT_14860</name>
</gene>